<gene>
    <name evidence="1" type="ORF">O6H91_20G022800</name>
</gene>
<evidence type="ECO:0000313" key="2">
    <source>
        <dbReference type="Proteomes" id="UP001162992"/>
    </source>
</evidence>
<proteinExistence type="predicted"/>
<reference evidence="2" key="1">
    <citation type="journal article" date="2024" name="Proc. Natl. Acad. Sci. U.S.A.">
        <title>Extraordinary preservation of gene collinearity over three hundred million years revealed in homosporous lycophytes.</title>
        <authorList>
            <person name="Li C."/>
            <person name="Wickell D."/>
            <person name="Kuo L.Y."/>
            <person name="Chen X."/>
            <person name="Nie B."/>
            <person name="Liao X."/>
            <person name="Peng D."/>
            <person name="Ji J."/>
            <person name="Jenkins J."/>
            <person name="Williams M."/>
            <person name="Shu S."/>
            <person name="Plott C."/>
            <person name="Barry K."/>
            <person name="Rajasekar S."/>
            <person name="Grimwood J."/>
            <person name="Han X."/>
            <person name="Sun S."/>
            <person name="Hou Z."/>
            <person name="He W."/>
            <person name="Dai G."/>
            <person name="Sun C."/>
            <person name="Schmutz J."/>
            <person name="Leebens-Mack J.H."/>
            <person name="Li F.W."/>
            <person name="Wang L."/>
        </authorList>
    </citation>
    <scope>NUCLEOTIDE SEQUENCE [LARGE SCALE GENOMIC DNA]</scope>
    <source>
        <strain evidence="2">cv. PW_Plant_1</strain>
    </source>
</reference>
<protein>
    <submittedName>
        <fullName evidence="1">Uncharacterized protein</fullName>
    </submittedName>
</protein>
<keyword evidence="2" id="KW-1185">Reference proteome</keyword>
<accession>A0ACC2ANC9</accession>
<organism evidence="1 2">
    <name type="scientific">Diphasiastrum complanatum</name>
    <name type="common">Issler's clubmoss</name>
    <name type="synonym">Lycopodium complanatum</name>
    <dbReference type="NCBI Taxonomy" id="34168"/>
    <lineage>
        <taxon>Eukaryota</taxon>
        <taxon>Viridiplantae</taxon>
        <taxon>Streptophyta</taxon>
        <taxon>Embryophyta</taxon>
        <taxon>Tracheophyta</taxon>
        <taxon>Lycopodiopsida</taxon>
        <taxon>Lycopodiales</taxon>
        <taxon>Lycopodiaceae</taxon>
        <taxon>Lycopodioideae</taxon>
        <taxon>Diphasiastrum</taxon>
    </lineage>
</organism>
<comment type="caution">
    <text evidence="1">The sequence shown here is derived from an EMBL/GenBank/DDBJ whole genome shotgun (WGS) entry which is preliminary data.</text>
</comment>
<dbReference type="EMBL" id="CM055111">
    <property type="protein sequence ID" value="KAJ7519103.1"/>
    <property type="molecule type" value="Genomic_DNA"/>
</dbReference>
<dbReference type="Proteomes" id="UP001162992">
    <property type="component" value="Chromosome 20"/>
</dbReference>
<evidence type="ECO:0000313" key="1">
    <source>
        <dbReference type="EMBL" id="KAJ7519103.1"/>
    </source>
</evidence>
<name>A0ACC2ANC9_DIPCM</name>
<sequence>MSGSKRKLSASHVKQQQRSVSRPSYVACPACQMQVSSRLINLHLDMICPALSSTCTSIGPSSVPCISDGAISNVDTIVSNPGPSSSEAHNFQILQNRRTCVAPESMIDVSNASRSAEETLLQNEGFEEKLTCGCSTPLIEAVKNAAQLIEHRHLCTDTEGFSLTPSSRNLETDLPGSEIPLQDDTSKNGPGYCLAADIAEKIKKDSEKSKKDSFLKYFSDMPASQAPKGHYVLEGFITVEEEQHILHSLDIDLVNPWKLINFNGLYRGKAYGQLVDLRKRMIFPAVYEMPKFLTRIIQRMERVVPTLDKFVPNETNAIDYTKDEGHYLKAHVDDRQLSGQVIVNLTLCGSCFMTYDRERGSRESYRVKLDRRSLQILTGDSRWNFTHSIKNKDLLDSRRVSLTFRKSDIT</sequence>